<dbReference type="AlphaFoldDB" id="A0A0M0JBN0"/>
<proteinExistence type="predicted"/>
<dbReference type="Proteomes" id="UP000037460">
    <property type="component" value="Unassembled WGS sequence"/>
</dbReference>
<sequence>MGQCKGEPAATLPDDGCLVRLLELWGPSSTSEESDMKTKRLHMDPTEAPRLQERLRAFRRTLDARDRSSRAGVYKELANKHFAKEAWRVALVGYLAGIWMLREGDPPCPKLLANHLSELVEAAAALGPPLQPPPPERSPPCESVLSVEPLHPTALWRLAKAHEGGNNLSEAIVAASKLARSDASHAEAHRLLDRLQQRTAQYGKMFS</sequence>
<dbReference type="SUPFAM" id="SSF48452">
    <property type="entry name" value="TPR-like"/>
    <property type="match status" value="1"/>
</dbReference>
<protein>
    <submittedName>
        <fullName evidence="1">Uncharacterized protein</fullName>
    </submittedName>
</protein>
<organism evidence="1 2">
    <name type="scientific">Chrysochromulina tobinii</name>
    <dbReference type="NCBI Taxonomy" id="1460289"/>
    <lineage>
        <taxon>Eukaryota</taxon>
        <taxon>Haptista</taxon>
        <taxon>Haptophyta</taxon>
        <taxon>Prymnesiophyceae</taxon>
        <taxon>Prymnesiales</taxon>
        <taxon>Chrysochromulinaceae</taxon>
        <taxon>Chrysochromulina</taxon>
    </lineage>
</organism>
<evidence type="ECO:0000313" key="2">
    <source>
        <dbReference type="Proteomes" id="UP000037460"/>
    </source>
</evidence>
<evidence type="ECO:0000313" key="1">
    <source>
        <dbReference type="EMBL" id="KOO23787.1"/>
    </source>
</evidence>
<dbReference type="Gene3D" id="1.25.40.10">
    <property type="entry name" value="Tetratricopeptide repeat domain"/>
    <property type="match status" value="1"/>
</dbReference>
<name>A0A0M0JBN0_9EUKA</name>
<reference evidence="2" key="1">
    <citation type="journal article" date="2015" name="PLoS Genet.">
        <title>Genome Sequence and Transcriptome Analyses of Chrysochromulina tobin: Metabolic Tools for Enhanced Algal Fitness in the Prominent Order Prymnesiales (Haptophyceae).</title>
        <authorList>
            <person name="Hovde B.T."/>
            <person name="Deodato C.R."/>
            <person name="Hunsperger H.M."/>
            <person name="Ryken S.A."/>
            <person name="Yost W."/>
            <person name="Jha R.K."/>
            <person name="Patterson J."/>
            <person name="Monnat R.J. Jr."/>
            <person name="Barlow S.B."/>
            <person name="Starkenburg S.R."/>
            <person name="Cattolico R.A."/>
        </authorList>
    </citation>
    <scope>NUCLEOTIDE SEQUENCE</scope>
    <source>
        <strain evidence="2">CCMP291</strain>
    </source>
</reference>
<dbReference type="InterPro" id="IPR011990">
    <property type="entry name" value="TPR-like_helical_dom_sf"/>
</dbReference>
<comment type="caution">
    <text evidence="1">The sequence shown here is derived from an EMBL/GenBank/DDBJ whole genome shotgun (WGS) entry which is preliminary data.</text>
</comment>
<dbReference type="EMBL" id="JWZX01003157">
    <property type="protein sequence ID" value="KOO23787.1"/>
    <property type="molecule type" value="Genomic_DNA"/>
</dbReference>
<accession>A0A0M0JBN0</accession>
<keyword evidence="2" id="KW-1185">Reference proteome</keyword>
<gene>
    <name evidence="1" type="ORF">Ctob_007554</name>
</gene>